<gene>
    <name evidence="2" type="ORF">APLA_LOCUS4064</name>
</gene>
<dbReference type="AlphaFoldDB" id="A0A8S0ZAF5"/>
<comment type="caution">
    <text evidence="2">The sequence shown here is derived from an EMBL/GenBank/DDBJ whole genome shotgun (WGS) entry which is preliminary data.</text>
</comment>
<dbReference type="EMBL" id="CADEBD010000286">
    <property type="protein sequence ID" value="CAB3229442.1"/>
    <property type="molecule type" value="Genomic_DNA"/>
</dbReference>
<organism evidence="2 3">
    <name type="scientific">Arctia plantaginis</name>
    <name type="common">Wood tiger moth</name>
    <name type="synonym">Phalaena plantaginis</name>
    <dbReference type="NCBI Taxonomy" id="874455"/>
    <lineage>
        <taxon>Eukaryota</taxon>
        <taxon>Metazoa</taxon>
        <taxon>Ecdysozoa</taxon>
        <taxon>Arthropoda</taxon>
        <taxon>Hexapoda</taxon>
        <taxon>Insecta</taxon>
        <taxon>Pterygota</taxon>
        <taxon>Neoptera</taxon>
        <taxon>Endopterygota</taxon>
        <taxon>Lepidoptera</taxon>
        <taxon>Glossata</taxon>
        <taxon>Ditrysia</taxon>
        <taxon>Noctuoidea</taxon>
        <taxon>Erebidae</taxon>
        <taxon>Arctiinae</taxon>
        <taxon>Arctia</taxon>
    </lineage>
</organism>
<evidence type="ECO:0000256" key="1">
    <source>
        <dbReference type="SAM" id="MobiDB-lite"/>
    </source>
</evidence>
<feature type="compositionally biased region" description="Basic and acidic residues" evidence="1">
    <location>
        <begin position="26"/>
        <end position="42"/>
    </location>
</feature>
<accession>A0A8S0ZAF5</accession>
<protein>
    <submittedName>
        <fullName evidence="2">Uncharacterized protein</fullName>
    </submittedName>
</protein>
<dbReference type="Proteomes" id="UP000494256">
    <property type="component" value="Unassembled WGS sequence"/>
</dbReference>
<evidence type="ECO:0000313" key="2">
    <source>
        <dbReference type="EMBL" id="CAB3229442.1"/>
    </source>
</evidence>
<reference evidence="2 3" key="1">
    <citation type="submission" date="2020-04" db="EMBL/GenBank/DDBJ databases">
        <authorList>
            <person name="Wallbank WR R."/>
            <person name="Pardo Diaz C."/>
            <person name="Kozak K."/>
            <person name="Martin S."/>
            <person name="Jiggins C."/>
            <person name="Moest M."/>
            <person name="Warren A I."/>
            <person name="Byers J.R.P. K."/>
            <person name="Montejo-Kovacevich G."/>
            <person name="Yen C E."/>
        </authorList>
    </citation>
    <scope>NUCLEOTIDE SEQUENCE [LARGE SCALE GENOMIC DNA]</scope>
</reference>
<evidence type="ECO:0000313" key="3">
    <source>
        <dbReference type="Proteomes" id="UP000494256"/>
    </source>
</evidence>
<sequence>MNFLNHKLDECEAFRVKSIRCVLQGDKDPFPVQRDSDGEPNEHGGGVHGQQLSVRGAVQRPVQREVLLQELAADVQEQRVLT</sequence>
<feature type="region of interest" description="Disordered" evidence="1">
    <location>
        <begin position="26"/>
        <end position="54"/>
    </location>
</feature>
<dbReference type="OrthoDB" id="6381952at2759"/>
<proteinExistence type="predicted"/>
<name>A0A8S0ZAF5_ARCPL</name>